<dbReference type="EMBL" id="CAXAMN010001314">
    <property type="protein sequence ID" value="CAK8993697.1"/>
    <property type="molecule type" value="Genomic_DNA"/>
</dbReference>
<feature type="transmembrane region" description="Helical" evidence="1">
    <location>
        <begin position="182"/>
        <end position="199"/>
    </location>
</feature>
<evidence type="ECO:0000256" key="1">
    <source>
        <dbReference type="SAM" id="Phobius"/>
    </source>
</evidence>
<evidence type="ECO:0000313" key="4">
    <source>
        <dbReference type="Proteomes" id="UP001642484"/>
    </source>
</evidence>
<feature type="transmembrane region" description="Helical" evidence="1">
    <location>
        <begin position="68"/>
        <end position="86"/>
    </location>
</feature>
<gene>
    <name evidence="3" type="ORF">CCMP2556_LOCUS3341</name>
</gene>
<feature type="transmembrane region" description="Helical" evidence="1">
    <location>
        <begin position="126"/>
        <end position="148"/>
    </location>
</feature>
<organism evidence="3 4">
    <name type="scientific">Durusdinium trenchii</name>
    <dbReference type="NCBI Taxonomy" id="1381693"/>
    <lineage>
        <taxon>Eukaryota</taxon>
        <taxon>Sar</taxon>
        <taxon>Alveolata</taxon>
        <taxon>Dinophyceae</taxon>
        <taxon>Suessiales</taxon>
        <taxon>Symbiodiniaceae</taxon>
        <taxon>Durusdinium</taxon>
    </lineage>
</organism>
<keyword evidence="1" id="KW-0472">Membrane</keyword>
<keyword evidence="2" id="KW-0732">Signal</keyword>
<feature type="signal peptide" evidence="2">
    <location>
        <begin position="1"/>
        <end position="24"/>
    </location>
</feature>
<proteinExistence type="predicted"/>
<evidence type="ECO:0000256" key="2">
    <source>
        <dbReference type="SAM" id="SignalP"/>
    </source>
</evidence>
<accession>A0ABP0HV61</accession>
<evidence type="ECO:0000313" key="3">
    <source>
        <dbReference type="EMBL" id="CAK8993697.1"/>
    </source>
</evidence>
<feature type="transmembrane region" description="Helical" evidence="1">
    <location>
        <begin position="93"/>
        <end position="114"/>
    </location>
</feature>
<feature type="chain" id="PRO_5046609808" description="Transmembrane protein" evidence="2">
    <location>
        <begin position="25"/>
        <end position="593"/>
    </location>
</feature>
<reference evidence="3 4" key="1">
    <citation type="submission" date="2024-02" db="EMBL/GenBank/DDBJ databases">
        <authorList>
            <person name="Chen Y."/>
            <person name="Shah S."/>
            <person name="Dougan E. K."/>
            <person name="Thang M."/>
            <person name="Chan C."/>
        </authorList>
    </citation>
    <scope>NUCLEOTIDE SEQUENCE [LARGE SCALE GENOMIC DNA]</scope>
</reference>
<protein>
    <recommendedName>
        <fullName evidence="5">Transmembrane protein</fullName>
    </recommendedName>
</protein>
<keyword evidence="1" id="KW-0812">Transmembrane</keyword>
<dbReference type="Proteomes" id="UP001642484">
    <property type="component" value="Unassembled WGS sequence"/>
</dbReference>
<keyword evidence="1" id="KW-1133">Transmembrane helix</keyword>
<evidence type="ECO:0008006" key="5">
    <source>
        <dbReference type="Google" id="ProtNLM"/>
    </source>
</evidence>
<sequence>MDAFLFATTLALAWLPAHLHITKSDWPQLCTWISHWLRPLQKDQQKEQRVEEEMMKVRQRNYKLLTRWFSHLSMVVIFVLIHDAIAAPRFNTICPAICWGVGYLQHLLVGGAWVDLTPRRLTFLSYFLHGMLLTIYSSEAATAANAAISGSLDLCHFAFKQGFYTTIRFVLIFGLLDPWTSVPFQLLFTIAEVLAYLVVFGSKVPVGLLCFGEVFIFMVGVISSIFIDMVLRERIYAMLDTADAESLICGFRRVLRGLCDGEVLLDSHMTVRLAWASTTPPQRPTLHNAGFAISALLLLRTIAQESECLKHLILTDVSLKGRCFGQLLADEERARFDEFVDSSTNAFGLPESKHSAPPFCSRVSFRGSAGIRVAADVYHVPVPGLFGASEPHHLIAFKEDTESRPQPEAGEGSIPAELLHRISPLQCRPPDTASASGSSRASNLETCRELCEMTLLINAETEPQDVEEAHLRYRRDEEPADIATALQSGMPSLRKMVKPTDWEKMRSSVVRFAERASHDPRIQPKVIKRMTLEWPGSGRLMAEEAFIKRAGTEPKVWLHVTKLHPERRRARPVVLEGIEEIGAPNCTGRTHRP</sequence>
<name>A0ABP0HV61_9DINO</name>
<feature type="transmembrane region" description="Helical" evidence="1">
    <location>
        <begin position="206"/>
        <end position="227"/>
    </location>
</feature>
<comment type="caution">
    <text evidence="3">The sequence shown here is derived from an EMBL/GenBank/DDBJ whole genome shotgun (WGS) entry which is preliminary data.</text>
</comment>
<keyword evidence="4" id="KW-1185">Reference proteome</keyword>